<dbReference type="PANTHER" id="PTHR17985">
    <property type="entry name" value="SER/THR-RICH PROTEIN T10 IN DGCR REGION"/>
    <property type="match status" value="1"/>
</dbReference>
<dbReference type="Pfam" id="PF05742">
    <property type="entry name" value="TANGO2"/>
    <property type="match status" value="1"/>
</dbReference>
<dbReference type="EMBL" id="JAKMXF010000033">
    <property type="protein sequence ID" value="KAI6660570.1"/>
    <property type="molecule type" value="Genomic_DNA"/>
</dbReference>
<dbReference type="AlphaFoldDB" id="A0AAV7KI48"/>
<dbReference type="PANTHER" id="PTHR17985:SF8">
    <property type="entry name" value="TRANSPORT AND GOLGI ORGANIZATION PROTEIN 2 HOMOLOG"/>
    <property type="match status" value="1"/>
</dbReference>
<protein>
    <submittedName>
        <fullName evidence="1">Transport and Golgi organization protein 2-like protein isoform X1</fullName>
    </submittedName>
</protein>
<reference evidence="1 2" key="1">
    <citation type="journal article" date="2023" name="BMC Biol.">
        <title>The compact genome of the sponge Oopsacas minuta (Hexactinellida) is lacking key metazoan core genes.</title>
        <authorList>
            <person name="Santini S."/>
            <person name="Schenkelaars Q."/>
            <person name="Jourda C."/>
            <person name="Duchesne M."/>
            <person name="Belahbib H."/>
            <person name="Rocher C."/>
            <person name="Selva M."/>
            <person name="Riesgo A."/>
            <person name="Vervoort M."/>
            <person name="Leys S.P."/>
            <person name="Kodjabachian L."/>
            <person name="Le Bivic A."/>
            <person name="Borchiellini C."/>
            <person name="Claverie J.M."/>
            <person name="Renard E."/>
        </authorList>
    </citation>
    <scope>NUCLEOTIDE SEQUENCE [LARGE SCALE GENOMIC DNA]</scope>
    <source>
        <strain evidence="1">SPO-2</strain>
    </source>
</reference>
<name>A0AAV7KI48_9METZ</name>
<organism evidence="1 2">
    <name type="scientific">Oopsacas minuta</name>
    <dbReference type="NCBI Taxonomy" id="111878"/>
    <lineage>
        <taxon>Eukaryota</taxon>
        <taxon>Metazoa</taxon>
        <taxon>Porifera</taxon>
        <taxon>Hexactinellida</taxon>
        <taxon>Hexasterophora</taxon>
        <taxon>Lyssacinosida</taxon>
        <taxon>Leucopsacidae</taxon>
        <taxon>Oopsacas</taxon>
    </lineage>
</organism>
<evidence type="ECO:0000313" key="2">
    <source>
        <dbReference type="Proteomes" id="UP001165289"/>
    </source>
</evidence>
<dbReference type="Proteomes" id="UP001165289">
    <property type="component" value="Unassembled WGS sequence"/>
</dbReference>
<evidence type="ECO:0000313" key="1">
    <source>
        <dbReference type="EMBL" id="KAI6660570.1"/>
    </source>
</evidence>
<keyword evidence="2" id="KW-1185">Reference proteome</keyword>
<comment type="caution">
    <text evidence="1">The sequence shown here is derived from an EMBL/GenBank/DDBJ whole genome shotgun (WGS) entry which is preliminary data.</text>
</comment>
<accession>A0AAV7KI48</accession>
<dbReference type="InterPro" id="IPR008551">
    <property type="entry name" value="TANGO2"/>
</dbReference>
<gene>
    <name evidence="1" type="ORF">LOD99_14154</name>
</gene>
<sequence length="285" mass="32888">MCILFLALSPPAISKRKYKFILGSNRDEYYVRPTHLLCQWKDHPNILGPYDLEREGYGTWLGINKENGRFGTLTNYRIPHSEKAIVKSLIKEKKLLGRGALVTDYLMSSMSSMDYTAKFMENKTSYGKCNLIVGDLSLDKPHLIYSTNAVEHDVVHLDEGIHGLTNKTLDYPWQKLVSGKEHFTQVLQEYSEPQQLIEEVVKVMSNDVTYKHDPSVDDLDWGDDWKIPLSSVFVTNKPVKYGTRTTSVILVEEDGTGWYYEQSLKEPIDTNEFVWEKEILNFHLK</sequence>
<proteinExistence type="predicted"/>